<dbReference type="Proteomes" id="UP000245166">
    <property type="component" value="Unassembled WGS sequence"/>
</dbReference>
<dbReference type="SMART" id="SM00858">
    <property type="entry name" value="SAF"/>
    <property type="match status" value="1"/>
</dbReference>
<dbReference type="AlphaFoldDB" id="A0A2U1ZYF1"/>
<organism evidence="2 3">
    <name type="scientific">Serinibacter arcticus</name>
    <dbReference type="NCBI Taxonomy" id="1655435"/>
    <lineage>
        <taxon>Bacteria</taxon>
        <taxon>Bacillati</taxon>
        <taxon>Actinomycetota</taxon>
        <taxon>Actinomycetes</taxon>
        <taxon>Micrococcales</taxon>
        <taxon>Beutenbergiaceae</taxon>
        <taxon>Serinibacter</taxon>
    </lineage>
</organism>
<comment type="caution">
    <text evidence="2">The sequence shown here is derived from an EMBL/GenBank/DDBJ whole genome shotgun (WGS) entry which is preliminary data.</text>
</comment>
<gene>
    <name evidence="2" type="ORF">C8046_16170</name>
</gene>
<dbReference type="Pfam" id="PF08666">
    <property type="entry name" value="SAF"/>
    <property type="match status" value="1"/>
</dbReference>
<reference evidence="2 3" key="1">
    <citation type="submission" date="2018-03" db="EMBL/GenBank/DDBJ databases">
        <title>Genome assembly of novel Miniimonas species PCH200.</title>
        <authorList>
            <person name="Thakur V."/>
            <person name="Kumar V."/>
            <person name="Singh D."/>
        </authorList>
    </citation>
    <scope>NUCLEOTIDE SEQUENCE [LARGE SCALE GENOMIC DNA]</scope>
    <source>
        <strain evidence="2 3">PCH200</strain>
    </source>
</reference>
<evidence type="ECO:0000313" key="3">
    <source>
        <dbReference type="Proteomes" id="UP000245166"/>
    </source>
</evidence>
<name>A0A2U1ZYF1_9MICO</name>
<dbReference type="OrthoDB" id="4830010at2"/>
<dbReference type="InterPro" id="IPR013974">
    <property type="entry name" value="SAF"/>
</dbReference>
<accession>A0A2U1ZYF1</accession>
<evidence type="ECO:0000313" key="2">
    <source>
        <dbReference type="EMBL" id="PWD51953.1"/>
    </source>
</evidence>
<dbReference type="EMBL" id="PYHR01000002">
    <property type="protein sequence ID" value="PWD51953.1"/>
    <property type="molecule type" value="Genomic_DNA"/>
</dbReference>
<keyword evidence="3" id="KW-1185">Reference proteome</keyword>
<evidence type="ECO:0000259" key="1">
    <source>
        <dbReference type="SMART" id="SM00858"/>
    </source>
</evidence>
<dbReference type="CDD" id="cd11614">
    <property type="entry name" value="SAF_CpaB_FlgA_like"/>
    <property type="match status" value="1"/>
</dbReference>
<feature type="domain" description="SAF" evidence="1">
    <location>
        <begin position="49"/>
        <end position="111"/>
    </location>
</feature>
<dbReference type="RefSeq" id="WP_109230336.1">
    <property type="nucleotide sequence ID" value="NZ_PYHR01000002.1"/>
</dbReference>
<sequence length="216" mass="21767">MTTAITTSSRRRRLRSILWRWRPALVALLVAVAAWSALGALRPAPPPSVDLVVATADLPAGHLLADADVGTVSIPVSAAPAAALRLGADAVGHRLAHPAGRGVPLVPSDLVDGGAWSFAEDGELVVPIRLADPAVPDLLPTATPLHLVSATGAGSTLLTDRARLVAAVREETTTSVLGGGEHSGTLLLLAVPQEVATLVLDASAGGSLTVALGTGD</sequence>
<protein>
    <recommendedName>
        <fullName evidence="1">SAF domain-containing protein</fullName>
    </recommendedName>
</protein>
<proteinExistence type="predicted"/>